<protein>
    <recommendedName>
        <fullName evidence="2">SWIM-type domain-containing protein</fullName>
    </recommendedName>
</protein>
<keyword evidence="1" id="KW-0479">Metal-binding</keyword>
<gene>
    <name evidence="3" type="ORF">J1N35_003594</name>
</gene>
<proteinExistence type="predicted"/>
<dbReference type="GO" id="GO:0008270">
    <property type="term" value="F:zinc ion binding"/>
    <property type="evidence" value="ECO:0007669"/>
    <property type="project" value="UniProtKB-KW"/>
</dbReference>
<sequence length="89" mass="10182">MLQAINKSKAQTNTMYTVCHDRDNLWFRVTEFDILNQGITGGQYRVHLRNRTCDCGKFDALCYPCAHAIALMHSVIHALMQLQLVKISV</sequence>
<dbReference type="PROSITE" id="PS50966">
    <property type="entry name" value="ZF_SWIM"/>
    <property type="match status" value="1"/>
</dbReference>
<keyword evidence="4" id="KW-1185">Reference proteome</keyword>
<evidence type="ECO:0000313" key="4">
    <source>
        <dbReference type="Proteomes" id="UP000828251"/>
    </source>
</evidence>
<evidence type="ECO:0000259" key="2">
    <source>
        <dbReference type="PROSITE" id="PS50966"/>
    </source>
</evidence>
<evidence type="ECO:0000313" key="3">
    <source>
        <dbReference type="EMBL" id="KAH1120434.1"/>
    </source>
</evidence>
<keyword evidence="1" id="KW-0863">Zinc-finger</keyword>
<comment type="caution">
    <text evidence="3">The sequence shown here is derived from an EMBL/GenBank/DDBJ whole genome shotgun (WGS) entry which is preliminary data.</text>
</comment>
<organism evidence="3 4">
    <name type="scientific">Gossypium stocksii</name>
    <dbReference type="NCBI Taxonomy" id="47602"/>
    <lineage>
        <taxon>Eukaryota</taxon>
        <taxon>Viridiplantae</taxon>
        <taxon>Streptophyta</taxon>
        <taxon>Embryophyta</taxon>
        <taxon>Tracheophyta</taxon>
        <taxon>Spermatophyta</taxon>
        <taxon>Magnoliopsida</taxon>
        <taxon>eudicotyledons</taxon>
        <taxon>Gunneridae</taxon>
        <taxon>Pentapetalae</taxon>
        <taxon>rosids</taxon>
        <taxon>malvids</taxon>
        <taxon>Malvales</taxon>
        <taxon>Malvaceae</taxon>
        <taxon>Malvoideae</taxon>
        <taxon>Gossypium</taxon>
    </lineage>
</organism>
<dbReference type="Proteomes" id="UP000828251">
    <property type="component" value="Unassembled WGS sequence"/>
</dbReference>
<dbReference type="EMBL" id="JAIQCV010000002">
    <property type="protein sequence ID" value="KAH1120434.1"/>
    <property type="molecule type" value="Genomic_DNA"/>
</dbReference>
<dbReference type="AlphaFoldDB" id="A0A9D3W9G7"/>
<feature type="domain" description="SWIM-type" evidence="2">
    <location>
        <begin position="44"/>
        <end position="76"/>
    </location>
</feature>
<dbReference type="OrthoDB" id="987765at2759"/>
<dbReference type="InterPro" id="IPR007527">
    <property type="entry name" value="Znf_SWIM"/>
</dbReference>
<accession>A0A9D3W9G7</accession>
<name>A0A9D3W9G7_9ROSI</name>
<dbReference type="Pfam" id="PF04434">
    <property type="entry name" value="SWIM"/>
    <property type="match status" value="1"/>
</dbReference>
<keyword evidence="1" id="KW-0862">Zinc</keyword>
<reference evidence="3 4" key="1">
    <citation type="journal article" date="2021" name="Plant Biotechnol. J.">
        <title>Multi-omics assisted identification of the key and species-specific regulatory components of drought-tolerant mechanisms in Gossypium stocksii.</title>
        <authorList>
            <person name="Yu D."/>
            <person name="Ke L."/>
            <person name="Zhang D."/>
            <person name="Wu Y."/>
            <person name="Sun Y."/>
            <person name="Mei J."/>
            <person name="Sun J."/>
            <person name="Sun Y."/>
        </authorList>
    </citation>
    <scope>NUCLEOTIDE SEQUENCE [LARGE SCALE GENOMIC DNA]</scope>
    <source>
        <strain evidence="4">cv. E1</strain>
        <tissue evidence="3">Leaf</tissue>
    </source>
</reference>
<evidence type="ECO:0000256" key="1">
    <source>
        <dbReference type="PROSITE-ProRule" id="PRU00325"/>
    </source>
</evidence>